<organism evidence="2 3">
    <name type="scientific">Nocardia alba</name>
    <dbReference type="NCBI Taxonomy" id="225051"/>
    <lineage>
        <taxon>Bacteria</taxon>
        <taxon>Bacillati</taxon>
        <taxon>Actinomycetota</taxon>
        <taxon>Actinomycetes</taxon>
        <taxon>Mycobacteriales</taxon>
        <taxon>Nocardiaceae</taxon>
        <taxon>Nocardia</taxon>
    </lineage>
</organism>
<dbReference type="AlphaFoldDB" id="A0A4R1FP32"/>
<dbReference type="EMBL" id="SMFR01000003">
    <property type="protein sequence ID" value="TCJ95252.1"/>
    <property type="molecule type" value="Genomic_DNA"/>
</dbReference>
<dbReference type="RefSeq" id="WP_067452715.1">
    <property type="nucleotide sequence ID" value="NZ_SMFR01000003.1"/>
</dbReference>
<accession>A0A4R1FP32</accession>
<feature type="transmembrane region" description="Helical" evidence="1">
    <location>
        <begin position="72"/>
        <end position="95"/>
    </location>
</feature>
<keyword evidence="1" id="KW-0472">Membrane</keyword>
<feature type="transmembrane region" description="Helical" evidence="1">
    <location>
        <begin position="295"/>
        <end position="313"/>
    </location>
</feature>
<comment type="caution">
    <text evidence="2">The sequence shown here is derived from an EMBL/GenBank/DDBJ whole genome shotgun (WGS) entry which is preliminary data.</text>
</comment>
<keyword evidence="1" id="KW-0812">Transmembrane</keyword>
<dbReference type="InterPro" id="IPR033459">
    <property type="entry name" value="AveC-like"/>
</dbReference>
<reference evidence="2 3" key="1">
    <citation type="submission" date="2019-03" db="EMBL/GenBank/DDBJ databases">
        <title>Genomic Encyclopedia of Type Strains, Phase IV (KMG-IV): sequencing the most valuable type-strain genomes for metagenomic binning, comparative biology and taxonomic classification.</title>
        <authorList>
            <person name="Goeker M."/>
        </authorList>
    </citation>
    <scope>NUCLEOTIDE SEQUENCE [LARGE SCALE GENOMIC DNA]</scope>
    <source>
        <strain evidence="2 3">DSM 44684</strain>
    </source>
</reference>
<feature type="transmembrane region" description="Helical" evidence="1">
    <location>
        <begin position="249"/>
        <end position="271"/>
    </location>
</feature>
<dbReference type="Pfam" id="PF17198">
    <property type="entry name" value="AveC_like"/>
    <property type="match status" value="1"/>
</dbReference>
<feature type="transmembrane region" description="Helical" evidence="1">
    <location>
        <begin position="107"/>
        <end position="123"/>
    </location>
</feature>
<gene>
    <name evidence="2" type="ORF">DFR71_4167</name>
</gene>
<protein>
    <submittedName>
        <fullName evidence="2">Uncharacterized protein DUF5135</fullName>
    </submittedName>
</protein>
<name>A0A4R1FP32_9NOCA</name>
<dbReference type="STRING" id="1210063.GCA_001612665_03826"/>
<feature type="transmembrane region" description="Helical" evidence="1">
    <location>
        <begin position="33"/>
        <end position="52"/>
    </location>
</feature>
<feature type="transmembrane region" description="Helical" evidence="1">
    <location>
        <begin position="173"/>
        <end position="190"/>
    </location>
</feature>
<evidence type="ECO:0000256" key="1">
    <source>
        <dbReference type="SAM" id="Phobius"/>
    </source>
</evidence>
<dbReference type="Proteomes" id="UP000294856">
    <property type="component" value="Unassembled WGS sequence"/>
</dbReference>
<proteinExistence type="predicted"/>
<keyword evidence="1" id="KW-1133">Transmembrane helix</keyword>
<evidence type="ECO:0000313" key="2">
    <source>
        <dbReference type="EMBL" id="TCJ95252.1"/>
    </source>
</evidence>
<evidence type="ECO:0000313" key="3">
    <source>
        <dbReference type="Proteomes" id="UP000294856"/>
    </source>
</evidence>
<feature type="transmembrane region" description="Helical" evidence="1">
    <location>
        <begin position="202"/>
        <end position="229"/>
    </location>
</feature>
<keyword evidence="3" id="KW-1185">Reference proteome</keyword>
<sequence>MSELSNKKTLEVTESIDTTATLGGGTRQPSKAVYIWAVIGALLLALQVYVWIRWITGPYFERVPTGASDPPMLMKTILTIWTVALIIGLPIAVYWWIIRPWRRERRITLDGILLVSMGLMFFQDPFLNYLNTWCTYNTWMFNRGSWTPYVPGWVSPEEPGAQVSEPLLMNIPGYAWGVLLITIVVCWFMRKVKARWPGISTVGLIGVTFAFTFVLDFVMEACLLLPLGLYTYPGAIQSVSFNAGHYYQWPIYEGVMWGGVQAGLACLRYFTDDRGRTIAERGLDQVRGGLVRQQLIRFLAIFAAVSTTFFLLYNVPAQWFGQHADPWPADIQERSYFTGGICGEGTDKPCPDPALPMPRKGSGYIDTDGKLVLPDGVEFPEMVPINRAK</sequence>
<dbReference type="OrthoDB" id="9066067at2"/>